<dbReference type="RefSeq" id="WP_146903064.1">
    <property type="nucleotide sequence ID" value="NZ_BJYS01000042.1"/>
</dbReference>
<dbReference type="Gene3D" id="3.90.930.1">
    <property type="match status" value="1"/>
</dbReference>
<proteinExistence type="predicted"/>
<gene>
    <name evidence="2" type="ORF">AAE02nite_42890</name>
</gene>
<accession>A0A512B3T7</accession>
<feature type="signal peptide" evidence="1">
    <location>
        <begin position="1"/>
        <end position="21"/>
    </location>
</feature>
<evidence type="ECO:0000313" key="2">
    <source>
        <dbReference type="EMBL" id="GEO06625.1"/>
    </source>
</evidence>
<dbReference type="OrthoDB" id="8536728at2"/>
<evidence type="ECO:0000256" key="1">
    <source>
        <dbReference type="SAM" id="SignalP"/>
    </source>
</evidence>
<keyword evidence="3" id="KW-1185">Reference proteome</keyword>
<sequence length="173" mass="20721">MKKILGFALLMLFFAKAPVQAQFLKGIIINRYDRNAMHHGKWKYLDRSHGRRLICYGRFDHGKQVNEWKYFYPSGKLRMEEKYTWEGDRRLVDVTFYHENGQVSNKGLARVEIQNDKTHYYWFGDWVYFDTEGSFEKTVTYNNGQPIQYLYPDGRVEIVPEKLPSQTVEFRGR</sequence>
<comment type="caution">
    <text evidence="2">The sequence shown here is derived from an EMBL/GenBank/DDBJ whole genome shotgun (WGS) entry which is preliminary data.</text>
</comment>
<protein>
    <recommendedName>
        <fullName evidence="4">MORN repeat variant</fullName>
    </recommendedName>
</protein>
<dbReference type="EMBL" id="BJYS01000042">
    <property type="protein sequence ID" value="GEO06625.1"/>
    <property type="molecule type" value="Genomic_DNA"/>
</dbReference>
<reference evidence="2 3" key="1">
    <citation type="submission" date="2019-07" db="EMBL/GenBank/DDBJ databases">
        <title>Whole genome shotgun sequence of Adhaeribacter aerolatus NBRC 106133.</title>
        <authorList>
            <person name="Hosoyama A."/>
            <person name="Uohara A."/>
            <person name="Ohji S."/>
            <person name="Ichikawa N."/>
        </authorList>
    </citation>
    <scope>NUCLEOTIDE SEQUENCE [LARGE SCALE GENOMIC DNA]</scope>
    <source>
        <strain evidence="2 3">NBRC 106133</strain>
    </source>
</reference>
<feature type="chain" id="PRO_5022138560" description="MORN repeat variant" evidence="1">
    <location>
        <begin position="22"/>
        <end position="173"/>
    </location>
</feature>
<evidence type="ECO:0000313" key="3">
    <source>
        <dbReference type="Proteomes" id="UP000321532"/>
    </source>
</evidence>
<evidence type="ECO:0008006" key="4">
    <source>
        <dbReference type="Google" id="ProtNLM"/>
    </source>
</evidence>
<dbReference type="Proteomes" id="UP000321532">
    <property type="component" value="Unassembled WGS sequence"/>
</dbReference>
<name>A0A512B3T7_9BACT</name>
<dbReference type="SUPFAM" id="SSF82185">
    <property type="entry name" value="Histone H3 K4-specific methyltransferase SET7/9 N-terminal domain"/>
    <property type="match status" value="1"/>
</dbReference>
<dbReference type="AlphaFoldDB" id="A0A512B3T7"/>
<organism evidence="2 3">
    <name type="scientific">Adhaeribacter aerolatus</name>
    <dbReference type="NCBI Taxonomy" id="670289"/>
    <lineage>
        <taxon>Bacteria</taxon>
        <taxon>Pseudomonadati</taxon>
        <taxon>Bacteroidota</taxon>
        <taxon>Cytophagia</taxon>
        <taxon>Cytophagales</taxon>
        <taxon>Hymenobacteraceae</taxon>
        <taxon>Adhaeribacter</taxon>
    </lineage>
</organism>
<keyword evidence="1" id="KW-0732">Signal</keyword>